<feature type="transmembrane region" description="Helical" evidence="25">
    <location>
        <begin position="804"/>
        <end position="825"/>
    </location>
</feature>
<feature type="transmembrane region" description="Helical" evidence="25">
    <location>
        <begin position="229"/>
        <end position="252"/>
    </location>
</feature>
<comment type="cofactor">
    <cofactor evidence="1">
        <name>Mn(2+)</name>
        <dbReference type="ChEBI" id="CHEBI:29035"/>
    </cofactor>
</comment>
<dbReference type="InterPro" id="IPR016135">
    <property type="entry name" value="UBQ-conjugating_enzyme/RWD"/>
</dbReference>
<dbReference type="GO" id="GO:0032216">
    <property type="term" value="F:glucosaminyl-phosphatidylinositol O-acyltransferase activity"/>
    <property type="evidence" value="ECO:0007669"/>
    <property type="project" value="TreeGrafter"/>
</dbReference>
<comment type="similarity">
    <text evidence="7">Belongs to the glycosyltransferase 31 family.</text>
</comment>
<keyword evidence="18" id="KW-0333">Golgi apparatus</keyword>
<dbReference type="EC" id="2.4.1.134" evidence="23"/>
<evidence type="ECO:0000256" key="10">
    <source>
        <dbReference type="ARBA" id="ARBA00022679"/>
    </source>
</evidence>
<feature type="transmembrane region" description="Helical" evidence="25">
    <location>
        <begin position="640"/>
        <end position="658"/>
    </location>
</feature>
<keyword evidence="19 25" id="KW-0472">Membrane</keyword>
<keyword evidence="20" id="KW-0325">Glycoprotein</keyword>
<feature type="transmembrane region" description="Helical" evidence="25">
    <location>
        <begin position="679"/>
        <end position="699"/>
    </location>
</feature>
<dbReference type="InterPro" id="IPR002659">
    <property type="entry name" value="Glyco_trans_31"/>
</dbReference>
<dbReference type="Pfam" id="PF00179">
    <property type="entry name" value="UQ_con"/>
    <property type="match status" value="1"/>
</dbReference>
<dbReference type="AlphaFoldDB" id="A0AA39LDI5"/>
<evidence type="ECO:0000256" key="8">
    <source>
        <dbReference type="ARBA" id="ARBA00012486"/>
    </source>
</evidence>
<evidence type="ECO:0000256" key="6">
    <source>
        <dbReference type="ARBA" id="ARBA00005093"/>
    </source>
</evidence>
<dbReference type="Pfam" id="PF01762">
    <property type="entry name" value="Galactosyl_T"/>
    <property type="match status" value="1"/>
</dbReference>
<evidence type="ECO:0000256" key="5">
    <source>
        <dbReference type="ARBA" id="ARBA00004840"/>
    </source>
</evidence>
<feature type="transmembrane region" description="Helical" evidence="25">
    <location>
        <begin position="902"/>
        <end position="921"/>
    </location>
</feature>
<dbReference type="GO" id="GO:0061631">
    <property type="term" value="F:ubiquitin conjugating enzyme activity"/>
    <property type="evidence" value="ECO:0007669"/>
    <property type="project" value="UniProtKB-EC"/>
</dbReference>
<dbReference type="EMBL" id="JAUCMV010000005">
    <property type="protein sequence ID" value="KAK0393318.1"/>
    <property type="molecule type" value="Genomic_DNA"/>
</dbReference>
<evidence type="ECO:0000256" key="13">
    <source>
        <dbReference type="ARBA" id="ARBA00022786"/>
    </source>
</evidence>
<evidence type="ECO:0000256" key="23">
    <source>
        <dbReference type="ARBA" id="ARBA00066517"/>
    </source>
</evidence>
<protein>
    <recommendedName>
        <fullName evidence="24">Ubiquitin-conjugating enzyme E2 J2</fullName>
        <ecNumber evidence="8">2.3.2.23</ecNumber>
        <ecNumber evidence="23">2.4.1.134</ecNumber>
    </recommendedName>
</protein>
<evidence type="ECO:0000256" key="3">
    <source>
        <dbReference type="ARBA" id="ARBA00004323"/>
    </source>
</evidence>
<evidence type="ECO:0000256" key="12">
    <source>
        <dbReference type="ARBA" id="ARBA00022741"/>
    </source>
</evidence>
<dbReference type="GO" id="GO:0006506">
    <property type="term" value="P:GPI anchor biosynthetic process"/>
    <property type="evidence" value="ECO:0007669"/>
    <property type="project" value="InterPro"/>
</dbReference>
<dbReference type="FunFam" id="3.10.110.10:FF:000023">
    <property type="entry name" value="Ubiquitin-conjugating enzyme E2 J2"/>
    <property type="match status" value="1"/>
</dbReference>
<feature type="transmembrane region" description="Helical" evidence="25">
    <location>
        <begin position="199"/>
        <end position="223"/>
    </location>
</feature>
<keyword evidence="28" id="KW-1185">Reference proteome</keyword>
<organism evidence="27 28">
    <name type="scientific">Steinernema hermaphroditum</name>
    <dbReference type="NCBI Taxonomy" id="289476"/>
    <lineage>
        <taxon>Eukaryota</taxon>
        <taxon>Metazoa</taxon>
        <taxon>Ecdysozoa</taxon>
        <taxon>Nematoda</taxon>
        <taxon>Chromadorea</taxon>
        <taxon>Rhabditida</taxon>
        <taxon>Tylenchina</taxon>
        <taxon>Panagrolaimomorpha</taxon>
        <taxon>Strongyloidoidea</taxon>
        <taxon>Steinernematidae</taxon>
        <taxon>Steinernema</taxon>
    </lineage>
</organism>
<evidence type="ECO:0000256" key="24">
    <source>
        <dbReference type="ARBA" id="ARBA00073320"/>
    </source>
</evidence>
<comment type="subcellular location">
    <subcellularLocation>
        <location evidence="4">Endoplasmic reticulum membrane</location>
    </subcellularLocation>
    <subcellularLocation>
        <location evidence="3">Golgi apparatus membrane</location>
        <topology evidence="3">Single-pass type II membrane protein</topology>
    </subcellularLocation>
    <subcellularLocation>
        <location evidence="2">Membrane</location>
        <topology evidence="2">Multi-pass membrane protein</topology>
    </subcellularLocation>
</comment>
<sequence>MSKNAVTATQRLKKDYQRLVKDPVPYVRAVPLPSNILEWHYVVEGSPDTPYEGGFYHGKLVFPADFPFKPPSIYMITPSGRFQTNTRLCLSISDYHPDTWNPAWTVSTIINGLLSFMNENTPTLGCVNTTESEKRILAKKSRAFNLANRTFCDLFDDLSKELRAQLEEEALNAPQLATEESKPDERSRRADGLDGMASLAYNVIVVAGVVLLALAVKAIYGLMLSRRQFFIIFLVLVLAFCSVLYLLVNNLVQTPTIHRGSRCVDAVTAERPHRFTPTYLLIIVMSHSNDSSTRSVIRDTWLRLSAKGPSQVRHLFSIGTKGLSDIELKKLYDEQEQYDDLLLLASHVDTYENLARKTARSFKTAIEEVNFEFVLKVDSDSFVRLGSFLKALKDIANPMLYWGFLDGRAKPFRKGKWKEKDWILCDRYLPYQLGGGYVLSYRLANYIATNADLLKYYRSEDVSVGAWLAGLDVKYVHDPRFDTEFRSRGCSNQYLITHKQSVTALRQLFTNVRDLGQLCTKEVQLRASSKFCIDFLLLVVPMLLSLTLMSNYIVLLVLCQIATVLCVVFFFLCEYYAYNKERPPLQQVLNQVIAPEMGPTMFFTYLRSMLMIYTCIAILAVDFDVFPRRFAKTETFGHSVMDIGTSAFVFAMGCAETIRLTRKETHRASLRSLVSSSRMTLVLVTIGMCRSLILPLLNYQLHVTEYGTHWNFFYTLAVIKAFSIMHSLVCGGSFSLILGIAFCALHEYLLTGLGYKIWILSDAPRDTWVSANREGIYSTLGYLGVYCFGYRIGQIAAPSGCVRLKSYFWLTLKMFTLSTVFILIQKGPLELSFGAPSRRLMNLPFIFSMNGLFTCALSMFLVVQFFSLTGWAARIPSFHLEETAANNKLNPCLLSALNEKGFLVLFFLLSNLMTGAVNLSMDTISVVNPFSATGIIGAYSAICLAIAFSMSRAAHSGPDGESHNPITPLGRLLRLMFSS</sequence>
<dbReference type="GO" id="GO:0047220">
    <property type="term" value="F:galactosylxylosylprotein 3-beta-galactosyltransferase activity"/>
    <property type="evidence" value="ECO:0007669"/>
    <property type="project" value="UniProtKB-EC"/>
</dbReference>
<evidence type="ECO:0000256" key="15">
    <source>
        <dbReference type="ARBA" id="ARBA00022840"/>
    </source>
</evidence>
<keyword evidence="16" id="KW-0735">Signal-anchor</keyword>
<keyword evidence="9" id="KW-0328">Glycosyltransferase</keyword>
<gene>
    <name evidence="27" type="ORF">QR680_000149</name>
</gene>
<feature type="transmembrane region" description="Helical" evidence="25">
    <location>
        <begin position="531"/>
        <end position="549"/>
    </location>
</feature>
<evidence type="ECO:0000313" key="27">
    <source>
        <dbReference type="EMBL" id="KAK0393318.1"/>
    </source>
</evidence>
<dbReference type="EC" id="2.3.2.23" evidence="8"/>
<feature type="transmembrane region" description="Helical" evidence="25">
    <location>
        <begin position="599"/>
        <end position="620"/>
    </location>
</feature>
<keyword evidence="13" id="KW-0833">Ubl conjugation pathway</keyword>
<evidence type="ECO:0000256" key="21">
    <source>
        <dbReference type="ARBA" id="ARBA00023211"/>
    </source>
</evidence>
<keyword evidence="21" id="KW-0464">Manganese</keyword>
<comment type="function">
    <text evidence="22">Catalyzes the covalent attachment of ubiquitin to other proteins. Seems to function in the selective degradation of misfolded membrane proteins from the endoplasmic reticulum (ERAD). In cooperation with the GATOR2 complex, catalyzes 'Lys-6'-linked ubiquitination of NPRL2.</text>
</comment>
<feature type="transmembrane region" description="Helical" evidence="25">
    <location>
        <begin position="927"/>
        <end position="948"/>
    </location>
</feature>
<evidence type="ECO:0000256" key="4">
    <source>
        <dbReference type="ARBA" id="ARBA00004586"/>
    </source>
</evidence>
<dbReference type="InterPro" id="IPR000608">
    <property type="entry name" value="UBC"/>
</dbReference>
<reference evidence="27" key="1">
    <citation type="submission" date="2023-06" db="EMBL/GenBank/DDBJ databases">
        <title>Genomic analysis of the entomopathogenic nematode Steinernema hermaphroditum.</title>
        <authorList>
            <person name="Schwarz E.M."/>
            <person name="Heppert J.K."/>
            <person name="Baniya A."/>
            <person name="Schwartz H.T."/>
            <person name="Tan C.-H."/>
            <person name="Antoshechkin I."/>
            <person name="Sternberg P.W."/>
            <person name="Goodrich-Blair H."/>
            <person name="Dillman A.R."/>
        </authorList>
    </citation>
    <scope>NUCLEOTIDE SEQUENCE</scope>
    <source>
        <strain evidence="27">PS9179</strain>
        <tissue evidence="27">Whole animal</tissue>
    </source>
</reference>
<evidence type="ECO:0000256" key="20">
    <source>
        <dbReference type="ARBA" id="ARBA00023180"/>
    </source>
</evidence>
<accession>A0AA39LDI5</accession>
<evidence type="ECO:0000256" key="1">
    <source>
        <dbReference type="ARBA" id="ARBA00001936"/>
    </source>
</evidence>
<feature type="transmembrane region" description="Helical" evidence="25">
    <location>
        <begin position="775"/>
        <end position="792"/>
    </location>
</feature>
<evidence type="ECO:0000256" key="25">
    <source>
        <dbReference type="SAM" id="Phobius"/>
    </source>
</evidence>
<dbReference type="SMART" id="SM00212">
    <property type="entry name" value="UBCc"/>
    <property type="match status" value="1"/>
</dbReference>
<dbReference type="GO" id="GO:0000139">
    <property type="term" value="C:Golgi membrane"/>
    <property type="evidence" value="ECO:0007669"/>
    <property type="project" value="UniProtKB-SubCell"/>
</dbReference>
<comment type="caution">
    <text evidence="27">The sequence shown here is derived from an EMBL/GenBank/DDBJ whole genome shotgun (WGS) entry which is preliminary data.</text>
</comment>
<evidence type="ECO:0000256" key="18">
    <source>
        <dbReference type="ARBA" id="ARBA00023034"/>
    </source>
</evidence>
<dbReference type="PANTHER" id="PTHR20661:SF0">
    <property type="entry name" value="PHOSPHATIDYLINOSITOL-GLYCAN BIOSYNTHESIS CLASS W PROTEIN"/>
    <property type="match status" value="1"/>
</dbReference>
<evidence type="ECO:0000256" key="11">
    <source>
        <dbReference type="ARBA" id="ARBA00022692"/>
    </source>
</evidence>
<keyword evidence="11 25" id="KW-0812">Transmembrane</keyword>
<evidence type="ECO:0000256" key="7">
    <source>
        <dbReference type="ARBA" id="ARBA00008661"/>
    </source>
</evidence>
<dbReference type="GO" id="GO:0006024">
    <property type="term" value="P:glycosaminoglycan biosynthetic process"/>
    <property type="evidence" value="ECO:0007669"/>
    <property type="project" value="UniProtKB-ARBA"/>
</dbReference>
<evidence type="ECO:0000256" key="16">
    <source>
        <dbReference type="ARBA" id="ARBA00022968"/>
    </source>
</evidence>
<name>A0AA39LDI5_9BILA</name>
<keyword evidence="17 25" id="KW-1133">Transmembrane helix</keyword>
<keyword evidence="15" id="KW-0067">ATP-binding</keyword>
<dbReference type="PANTHER" id="PTHR20661">
    <property type="entry name" value="PHOSPHATIDYLINOSITOL-GLYCAN BIOSYNTHESIS CLASS W PROTEIN"/>
    <property type="match status" value="1"/>
</dbReference>
<proteinExistence type="inferred from homology"/>
<feature type="domain" description="UBC core" evidence="26">
    <location>
        <begin position="7"/>
        <end position="157"/>
    </location>
</feature>
<keyword evidence="12" id="KW-0547">Nucleotide-binding</keyword>
<keyword evidence="10" id="KW-0808">Transferase</keyword>
<feature type="transmembrane region" description="Helical" evidence="25">
    <location>
        <begin position="845"/>
        <end position="868"/>
    </location>
</feature>
<comment type="pathway">
    <text evidence="5">Glycan metabolism; chondroitin sulfate biosynthesis.</text>
</comment>
<dbReference type="Gene3D" id="3.90.550.50">
    <property type="match status" value="1"/>
</dbReference>
<dbReference type="Gene3D" id="3.10.110.10">
    <property type="entry name" value="Ubiquitin Conjugating Enzyme"/>
    <property type="match status" value="1"/>
</dbReference>
<keyword evidence="14" id="KW-0256">Endoplasmic reticulum</keyword>
<evidence type="ECO:0000256" key="2">
    <source>
        <dbReference type="ARBA" id="ARBA00004141"/>
    </source>
</evidence>
<evidence type="ECO:0000259" key="26">
    <source>
        <dbReference type="PROSITE" id="PS50127"/>
    </source>
</evidence>
<dbReference type="SUPFAM" id="SSF54495">
    <property type="entry name" value="UBC-like"/>
    <property type="match status" value="1"/>
</dbReference>
<dbReference type="PROSITE" id="PS50127">
    <property type="entry name" value="UBC_2"/>
    <property type="match status" value="1"/>
</dbReference>
<evidence type="ECO:0000256" key="22">
    <source>
        <dbReference type="ARBA" id="ARBA00054775"/>
    </source>
</evidence>
<evidence type="ECO:0000313" key="28">
    <source>
        <dbReference type="Proteomes" id="UP001175271"/>
    </source>
</evidence>
<evidence type="ECO:0000256" key="9">
    <source>
        <dbReference type="ARBA" id="ARBA00022676"/>
    </source>
</evidence>
<dbReference type="Proteomes" id="UP001175271">
    <property type="component" value="Unassembled WGS sequence"/>
</dbReference>
<dbReference type="Pfam" id="PF06423">
    <property type="entry name" value="GWT1"/>
    <property type="match status" value="1"/>
</dbReference>
<comment type="pathway">
    <text evidence="6">Glycan metabolism; heparan sulfate biosynthesis.</text>
</comment>
<dbReference type="GO" id="GO:0072659">
    <property type="term" value="P:protein localization to plasma membrane"/>
    <property type="evidence" value="ECO:0007669"/>
    <property type="project" value="TreeGrafter"/>
</dbReference>
<feature type="transmembrane region" description="Helical" evidence="25">
    <location>
        <begin position="555"/>
        <end position="578"/>
    </location>
</feature>
<evidence type="ECO:0000256" key="19">
    <source>
        <dbReference type="ARBA" id="ARBA00023136"/>
    </source>
</evidence>
<evidence type="ECO:0000256" key="14">
    <source>
        <dbReference type="ARBA" id="ARBA00022824"/>
    </source>
</evidence>
<dbReference type="FunFam" id="3.90.550.50:FF:000018">
    <property type="entry name" value="Hexosyltransferase"/>
    <property type="match status" value="1"/>
</dbReference>
<dbReference type="CDD" id="cd23799">
    <property type="entry name" value="UBCc_UBE2J"/>
    <property type="match status" value="1"/>
</dbReference>
<evidence type="ECO:0000256" key="17">
    <source>
        <dbReference type="ARBA" id="ARBA00022989"/>
    </source>
</evidence>
<dbReference type="InterPro" id="IPR009447">
    <property type="entry name" value="PIGW/GWT1"/>
</dbReference>
<dbReference type="GO" id="GO:0005524">
    <property type="term" value="F:ATP binding"/>
    <property type="evidence" value="ECO:0007669"/>
    <property type="project" value="UniProtKB-KW"/>
</dbReference>
<dbReference type="GO" id="GO:0005789">
    <property type="term" value="C:endoplasmic reticulum membrane"/>
    <property type="evidence" value="ECO:0007669"/>
    <property type="project" value="UniProtKB-SubCell"/>
</dbReference>